<protein>
    <submittedName>
        <fullName evidence="1">Uncharacterized protein</fullName>
    </submittedName>
</protein>
<evidence type="ECO:0000313" key="2">
    <source>
        <dbReference type="Proteomes" id="UP000559010"/>
    </source>
</evidence>
<comment type="caution">
    <text evidence="1">The sequence shown here is derived from an EMBL/GenBank/DDBJ whole genome shotgun (WGS) entry which is preliminary data.</text>
</comment>
<sequence>MFLLYQINKDSLISKIISSGQSIGEFEEYDFYDVNYLTAQQE</sequence>
<dbReference type="EMBL" id="JABBNU010000006">
    <property type="protein sequence ID" value="NMM48905.1"/>
    <property type="molecule type" value="Genomic_DNA"/>
</dbReference>
<proteinExistence type="predicted"/>
<keyword evidence="2" id="KW-1185">Reference proteome</keyword>
<dbReference type="AlphaFoldDB" id="A0A848J057"/>
<accession>A0A848J057</accession>
<organism evidence="1 2">
    <name type="scientific">Marinigracilibium pacificum</name>
    <dbReference type="NCBI Taxonomy" id="2729599"/>
    <lineage>
        <taxon>Bacteria</taxon>
        <taxon>Pseudomonadati</taxon>
        <taxon>Bacteroidota</taxon>
        <taxon>Cytophagia</taxon>
        <taxon>Cytophagales</taxon>
        <taxon>Flammeovirgaceae</taxon>
        <taxon>Marinigracilibium</taxon>
    </lineage>
</organism>
<dbReference type="Proteomes" id="UP000559010">
    <property type="component" value="Unassembled WGS sequence"/>
</dbReference>
<name>A0A848J057_9BACT</name>
<gene>
    <name evidence="1" type="ORF">HH304_10885</name>
</gene>
<evidence type="ECO:0000313" key="1">
    <source>
        <dbReference type="EMBL" id="NMM48905.1"/>
    </source>
</evidence>
<reference evidence="1 2" key="1">
    <citation type="submission" date="2020-04" db="EMBL/GenBank/DDBJ databases">
        <title>Flammeovirgaceae bacterium KN852 isolated from deep sea.</title>
        <authorList>
            <person name="Zhang D.-C."/>
        </authorList>
    </citation>
    <scope>NUCLEOTIDE SEQUENCE [LARGE SCALE GENOMIC DNA]</scope>
    <source>
        <strain evidence="1 2">KN852</strain>
    </source>
</reference>